<keyword evidence="7" id="KW-0067">ATP-binding</keyword>
<dbReference type="HOGENOM" id="CLU_004553_2_10_1"/>
<dbReference type="InterPro" id="IPR048952">
    <property type="entry name" value="AsnRS_N"/>
</dbReference>
<evidence type="ECO:0000313" key="15">
    <source>
        <dbReference type="Proteomes" id="UP000053424"/>
    </source>
</evidence>
<proteinExistence type="inferred from homology"/>
<evidence type="ECO:0000256" key="9">
    <source>
        <dbReference type="ARBA" id="ARBA00023146"/>
    </source>
</evidence>
<gene>
    <name evidence="14" type="ORF">M413DRAFT_447425</name>
</gene>
<reference evidence="15" key="2">
    <citation type="submission" date="2015-01" db="EMBL/GenBank/DDBJ databases">
        <title>Evolutionary Origins and Diversification of the Mycorrhizal Mutualists.</title>
        <authorList>
            <consortium name="DOE Joint Genome Institute"/>
            <consortium name="Mycorrhizal Genomics Consortium"/>
            <person name="Kohler A."/>
            <person name="Kuo A."/>
            <person name="Nagy L.G."/>
            <person name="Floudas D."/>
            <person name="Copeland A."/>
            <person name="Barry K.W."/>
            <person name="Cichocki N."/>
            <person name="Veneault-Fourrey C."/>
            <person name="LaButti K."/>
            <person name="Lindquist E.A."/>
            <person name="Lipzen A."/>
            <person name="Lundell T."/>
            <person name="Morin E."/>
            <person name="Murat C."/>
            <person name="Riley R."/>
            <person name="Ohm R."/>
            <person name="Sun H."/>
            <person name="Tunlid A."/>
            <person name="Henrissat B."/>
            <person name="Grigoriev I.V."/>
            <person name="Hibbett D.S."/>
            <person name="Martin F."/>
        </authorList>
    </citation>
    <scope>NUCLEOTIDE SEQUENCE [LARGE SCALE GENOMIC DNA]</scope>
    <source>
        <strain evidence="15">h7</strain>
    </source>
</reference>
<dbReference type="InterPro" id="IPR004364">
    <property type="entry name" value="Aa-tRNA-synt_II"/>
</dbReference>
<dbReference type="GO" id="GO:0004816">
    <property type="term" value="F:asparagine-tRNA ligase activity"/>
    <property type="evidence" value="ECO:0007669"/>
    <property type="project" value="UniProtKB-EC"/>
</dbReference>
<dbReference type="Pfam" id="PF00152">
    <property type="entry name" value="tRNA-synt_2"/>
    <property type="match status" value="1"/>
</dbReference>
<dbReference type="EC" id="6.1.1.22" evidence="3"/>
<protein>
    <recommendedName>
        <fullName evidence="3">asparagine--tRNA ligase</fullName>
        <ecNumber evidence="3">6.1.1.22</ecNumber>
    </recommendedName>
    <alternativeName>
        <fullName evidence="10">Asparaginyl-tRNA synthetase</fullName>
    </alternativeName>
</protein>
<dbReference type="InterPro" id="IPR004365">
    <property type="entry name" value="NA-bd_OB_tRNA"/>
</dbReference>
<evidence type="ECO:0000313" key="14">
    <source>
        <dbReference type="EMBL" id="KIM39072.1"/>
    </source>
</evidence>
<dbReference type="Gene3D" id="3.30.930.10">
    <property type="entry name" value="Bira Bifunctional Protein, Domain 2"/>
    <property type="match status" value="1"/>
</dbReference>
<reference evidence="14 15" key="1">
    <citation type="submission" date="2014-04" db="EMBL/GenBank/DDBJ databases">
        <authorList>
            <consortium name="DOE Joint Genome Institute"/>
            <person name="Kuo A."/>
            <person name="Gay G."/>
            <person name="Dore J."/>
            <person name="Kohler A."/>
            <person name="Nagy L.G."/>
            <person name="Floudas D."/>
            <person name="Copeland A."/>
            <person name="Barry K.W."/>
            <person name="Cichocki N."/>
            <person name="Veneault-Fourrey C."/>
            <person name="LaButti K."/>
            <person name="Lindquist E.A."/>
            <person name="Lipzen A."/>
            <person name="Lundell T."/>
            <person name="Morin E."/>
            <person name="Murat C."/>
            <person name="Sun H."/>
            <person name="Tunlid A."/>
            <person name="Henrissat B."/>
            <person name="Grigoriev I.V."/>
            <person name="Hibbett D.S."/>
            <person name="Martin F."/>
            <person name="Nordberg H.P."/>
            <person name="Cantor M.N."/>
            <person name="Hua S.X."/>
        </authorList>
    </citation>
    <scope>NUCLEOTIDE SEQUENCE [LARGE SCALE GENOMIC DNA]</scope>
    <source>
        <strain evidence="15">h7</strain>
    </source>
</reference>
<evidence type="ECO:0000256" key="3">
    <source>
        <dbReference type="ARBA" id="ARBA00012816"/>
    </source>
</evidence>
<dbReference type="InterPro" id="IPR006195">
    <property type="entry name" value="aa-tRNA-synth_II"/>
</dbReference>
<comment type="similarity">
    <text evidence="2">Belongs to the class-II aminoacyl-tRNA synthetase family.</text>
</comment>
<dbReference type="AlphaFoldDB" id="A0A0C2YDG0"/>
<dbReference type="InterPro" id="IPR045864">
    <property type="entry name" value="aa-tRNA-synth_II/BPL/LPL"/>
</dbReference>
<feature type="domain" description="Aminoacyl-transfer RNA synthetases class-II family profile" evidence="13">
    <location>
        <begin position="249"/>
        <end position="562"/>
    </location>
</feature>
<dbReference type="InterPro" id="IPR012340">
    <property type="entry name" value="NA-bd_OB-fold"/>
</dbReference>
<dbReference type="Gene3D" id="2.40.50.140">
    <property type="entry name" value="Nucleic acid-binding proteins"/>
    <property type="match status" value="1"/>
</dbReference>
<evidence type="ECO:0000259" key="13">
    <source>
        <dbReference type="PROSITE" id="PS50862"/>
    </source>
</evidence>
<keyword evidence="8" id="KW-0648">Protein biosynthesis</keyword>
<evidence type="ECO:0000256" key="8">
    <source>
        <dbReference type="ARBA" id="ARBA00022917"/>
    </source>
</evidence>
<evidence type="ECO:0000256" key="6">
    <source>
        <dbReference type="ARBA" id="ARBA00022741"/>
    </source>
</evidence>
<dbReference type="InterPro" id="IPR004522">
    <property type="entry name" value="Asn-tRNA-ligase"/>
</dbReference>
<evidence type="ECO:0000256" key="11">
    <source>
        <dbReference type="ARBA" id="ARBA00047844"/>
    </source>
</evidence>
<dbReference type="PRINTS" id="PR01042">
    <property type="entry name" value="TRNASYNTHASP"/>
</dbReference>
<keyword evidence="5" id="KW-0436">Ligase</keyword>
<accession>A0A0C2YDG0</accession>
<dbReference type="Pfam" id="PF20917">
    <property type="entry name" value="AsnRS_N"/>
    <property type="match status" value="1"/>
</dbReference>
<evidence type="ECO:0000256" key="12">
    <source>
        <dbReference type="SAM" id="MobiDB-lite"/>
    </source>
</evidence>
<dbReference type="InterPro" id="IPR002312">
    <property type="entry name" value="Asp/Asn-tRNA-synth_IIb"/>
</dbReference>
<keyword evidence="6" id="KW-0547">Nucleotide-binding</keyword>
<dbReference type="CDD" id="cd04323">
    <property type="entry name" value="AsnRS_cyto_like_N"/>
    <property type="match status" value="1"/>
</dbReference>
<comment type="subcellular location">
    <subcellularLocation>
        <location evidence="1">Cytoplasm</location>
    </subcellularLocation>
</comment>
<dbReference type="STRING" id="686832.A0A0C2YDG0"/>
<dbReference type="PANTHER" id="PTHR22594">
    <property type="entry name" value="ASPARTYL/LYSYL-TRNA SYNTHETASE"/>
    <property type="match status" value="1"/>
</dbReference>
<dbReference type="SUPFAM" id="SSF55681">
    <property type="entry name" value="Class II aaRS and biotin synthetases"/>
    <property type="match status" value="1"/>
</dbReference>
<evidence type="ECO:0000256" key="10">
    <source>
        <dbReference type="ARBA" id="ARBA00029886"/>
    </source>
</evidence>
<sequence length="570" mass="63845">MAPIYVDETAGSDTTGKGTLEEPYQSLALALFNHGETTPFQIRKSPEAEYDEPTQSSLKKAKKNASGIEKKKKKQEELAEREAKEKSEEKDRKEKLLEESKKIVLHEDTSLAKATKAKIAHLKDFRSKRVRVFGWVHRLRNQKDIIFIVVRDGTGYLQTVLSGRVAQTYEALTLTIESSVEVVGTLQEVPEGKTAPGGHELVVDYWKVVGAAPGADDAFTNRLNEKSDPSIQADLRHLVLRGETASSVLRLRAYLLSAFRQALTSESLIEVTPPCLVQTQVEGGATLFKLDYYGQPAFLTQSSQLYLETCLPSLGDVFCVQESFRAENSHTRRHLSEFTHLEAELGFITFQDLMAHIEEIICKTVDILLSDQTSAAIIKQLNPNFQPLARPFLRLSYVEAIEWLNEHGIKHPAEDAEGNVIKDEQGQVQMVEHKVGDDIAEAAERQMTDIIGTPIFLHGFPAELKAFYMKKVPGSSGPAFTESCDLLMPNVGEIVGGSMRIADMEELLAAYKREGIDPEPYYWFTDQRKYGTCEHGGYGLGVERFLAWLANRYTVRECSLYPRWPGRATP</sequence>
<dbReference type="GO" id="GO:0003676">
    <property type="term" value="F:nucleic acid binding"/>
    <property type="evidence" value="ECO:0007669"/>
    <property type="project" value="InterPro"/>
</dbReference>
<evidence type="ECO:0000256" key="7">
    <source>
        <dbReference type="ARBA" id="ARBA00022840"/>
    </source>
</evidence>
<dbReference type="OrthoDB" id="1931232at2759"/>
<feature type="compositionally biased region" description="Basic and acidic residues" evidence="12">
    <location>
        <begin position="74"/>
        <end position="93"/>
    </location>
</feature>
<feature type="region of interest" description="Disordered" evidence="12">
    <location>
        <begin position="38"/>
        <end position="93"/>
    </location>
</feature>
<name>A0A0C2YDG0_HEBCY</name>
<dbReference type="Pfam" id="PF01336">
    <property type="entry name" value="tRNA_anti-codon"/>
    <property type="match status" value="1"/>
</dbReference>
<dbReference type="GO" id="GO:0005737">
    <property type="term" value="C:cytoplasm"/>
    <property type="evidence" value="ECO:0007669"/>
    <property type="project" value="UniProtKB-SubCell"/>
</dbReference>
<dbReference type="PROSITE" id="PS50862">
    <property type="entry name" value="AA_TRNA_LIGASE_II"/>
    <property type="match status" value="1"/>
</dbReference>
<evidence type="ECO:0000256" key="2">
    <source>
        <dbReference type="ARBA" id="ARBA00008226"/>
    </source>
</evidence>
<dbReference type="Proteomes" id="UP000053424">
    <property type="component" value="Unassembled WGS sequence"/>
</dbReference>
<evidence type="ECO:0000256" key="4">
    <source>
        <dbReference type="ARBA" id="ARBA00022490"/>
    </source>
</evidence>
<keyword evidence="15" id="KW-1185">Reference proteome</keyword>
<dbReference type="GO" id="GO:0006421">
    <property type="term" value="P:asparaginyl-tRNA aminoacylation"/>
    <property type="evidence" value="ECO:0007669"/>
    <property type="project" value="InterPro"/>
</dbReference>
<dbReference type="GO" id="GO:0005524">
    <property type="term" value="F:ATP binding"/>
    <property type="evidence" value="ECO:0007669"/>
    <property type="project" value="UniProtKB-KW"/>
</dbReference>
<dbReference type="PANTHER" id="PTHR22594:SF16">
    <property type="entry name" value="ASPARAGINE--TRNA LIGASE, CYTOPLASMIC"/>
    <property type="match status" value="1"/>
</dbReference>
<keyword evidence="9" id="KW-0030">Aminoacyl-tRNA synthetase</keyword>
<dbReference type="CDD" id="cd00776">
    <property type="entry name" value="AsxRS_core"/>
    <property type="match status" value="1"/>
</dbReference>
<evidence type="ECO:0000256" key="5">
    <source>
        <dbReference type="ARBA" id="ARBA00022598"/>
    </source>
</evidence>
<keyword evidence="4" id="KW-0963">Cytoplasm</keyword>
<organism evidence="14 15">
    <name type="scientific">Hebeloma cylindrosporum</name>
    <dbReference type="NCBI Taxonomy" id="76867"/>
    <lineage>
        <taxon>Eukaryota</taxon>
        <taxon>Fungi</taxon>
        <taxon>Dikarya</taxon>
        <taxon>Basidiomycota</taxon>
        <taxon>Agaricomycotina</taxon>
        <taxon>Agaricomycetes</taxon>
        <taxon>Agaricomycetidae</taxon>
        <taxon>Agaricales</taxon>
        <taxon>Agaricineae</taxon>
        <taxon>Hymenogastraceae</taxon>
        <taxon>Hebeloma</taxon>
    </lineage>
</organism>
<dbReference type="NCBIfam" id="TIGR00457">
    <property type="entry name" value="asnS"/>
    <property type="match status" value="1"/>
</dbReference>
<dbReference type="EMBL" id="KN831787">
    <property type="protein sequence ID" value="KIM39072.1"/>
    <property type="molecule type" value="Genomic_DNA"/>
</dbReference>
<dbReference type="Gene3D" id="3.30.1910.20">
    <property type="entry name" value="asparaginyl-tRNA synthetase, N-terminal domain"/>
    <property type="match status" value="1"/>
</dbReference>
<dbReference type="SUPFAM" id="SSF50249">
    <property type="entry name" value="Nucleic acid-binding proteins"/>
    <property type="match status" value="1"/>
</dbReference>
<comment type="catalytic activity">
    <reaction evidence="11">
        <text>tRNA(Asn) + L-asparagine + ATP = L-asparaginyl-tRNA(Asn) + AMP + diphosphate + H(+)</text>
        <dbReference type="Rhea" id="RHEA:11180"/>
        <dbReference type="Rhea" id="RHEA-COMP:9659"/>
        <dbReference type="Rhea" id="RHEA-COMP:9674"/>
        <dbReference type="ChEBI" id="CHEBI:15378"/>
        <dbReference type="ChEBI" id="CHEBI:30616"/>
        <dbReference type="ChEBI" id="CHEBI:33019"/>
        <dbReference type="ChEBI" id="CHEBI:58048"/>
        <dbReference type="ChEBI" id="CHEBI:78442"/>
        <dbReference type="ChEBI" id="CHEBI:78515"/>
        <dbReference type="ChEBI" id="CHEBI:456215"/>
        <dbReference type="EC" id="6.1.1.22"/>
    </reaction>
</comment>
<evidence type="ECO:0000256" key="1">
    <source>
        <dbReference type="ARBA" id="ARBA00004496"/>
    </source>
</evidence>